<dbReference type="InterPro" id="IPR011010">
    <property type="entry name" value="DNA_brk_join_enz"/>
</dbReference>
<dbReference type="PROSITE" id="PS51900">
    <property type="entry name" value="CB"/>
    <property type="match status" value="1"/>
</dbReference>
<evidence type="ECO:0000256" key="2">
    <source>
        <dbReference type="PROSITE-ProRule" id="PRU01248"/>
    </source>
</evidence>
<protein>
    <submittedName>
        <fullName evidence="4">Phage integrase, N-terminal SAM-like domain</fullName>
    </submittedName>
</protein>
<evidence type="ECO:0000313" key="4">
    <source>
        <dbReference type="EMBL" id="SFG17082.1"/>
    </source>
</evidence>
<gene>
    <name evidence="4" type="ORF">SAMN02910432_00175</name>
</gene>
<organism evidence="4 5">
    <name type="scientific">Ligilactobacillus ruminis DSM 20403 = NBRC 102161</name>
    <dbReference type="NCBI Taxonomy" id="1423798"/>
    <lineage>
        <taxon>Bacteria</taxon>
        <taxon>Bacillati</taxon>
        <taxon>Bacillota</taxon>
        <taxon>Bacilli</taxon>
        <taxon>Lactobacillales</taxon>
        <taxon>Lactobacillaceae</taxon>
        <taxon>Ligilactobacillus</taxon>
    </lineage>
</organism>
<proteinExistence type="predicted"/>
<dbReference type="GO" id="GO:0015074">
    <property type="term" value="P:DNA integration"/>
    <property type="evidence" value="ECO:0007669"/>
    <property type="project" value="InterPro"/>
</dbReference>
<sequence>MAFPYEKQFRHYLTNKRVLADSTQQDICSDVERLFTHLRQFNLVYRLNPSLSNIEESDVRDYLNMLQVKREIKNSTYNKTLTHLNVYFTFLFTHKLSTSLPTISLKGLKKETEQVVPLNWADGLEDCLKNQQLTLYTRMVLLCLSHFYTISEIIQPGFYKVLASETFNSFEQTFIDEFNRGTSELKRRQNCEDLFLKQRINLLEPCVTLPGIHKYLKKDQKLTDLRLIPQKLYQANILNFIKQNQQLGDADLCKAMRLAPDSLNYYRMKLSMLESTKEAGKKSRFPLELN</sequence>
<dbReference type="AlphaFoldDB" id="A0A1I2PLQ9"/>
<dbReference type="InterPro" id="IPR004107">
    <property type="entry name" value="Integrase_SAM-like_N"/>
</dbReference>
<dbReference type="EMBL" id="FOPI01000004">
    <property type="protein sequence ID" value="SFG17082.1"/>
    <property type="molecule type" value="Genomic_DNA"/>
</dbReference>
<evidence type="ECO:0000313" key="5">
    <source>
        <dbReference type="Proteomes" id="UP000182635"/>
    </source>
</evidence>
<feature type="domain" description="Core-binding (CB)" evidence="3">
    <location>
        <begin position="1"/>
        <end position="92"/>
    </location>
</feature>
<name>A0A1I2PLQ9_9LACO</name>
<accession>A0A1I2PLQ9</accession>
<dbReference type="InterPro" id="IPR044068">
    <property type="entry name" value="CB"/>
</dbReference>
<dbReference type="SUPFAM" id="SSF56349">
    <property type="entry name" value="DNA breaking-rejoining enzymes"/>
    <property type="match status" value="1"/>
</dbReference>
<dbReference type="GO" id="GO:0003677">
    <property type="term" value="F:DNA binding"/>
    <property type="evidence" value="ECO:0007669"/>
    <property type="project" value="UniProtKB-UniRule"/>
</dbReference>
<dbReference type="OrthoDB" id="2328477at2"/>
<evidence type="ECO:0000259" key="3">
    <source>
        <dbReference type="PROSITE" id="PS51900"/>
    </source>
</evidence>
<evidence type="ECO:0000256" key="1">
    <source>
        <dbReference type="ARBA" id="ARBA00023125"/>
    </source>
</evidence>
<dbReference type="InterPro" id="IPR010998">
    <property type="entry name" value="Integrase_recombinase_N"/>
</dbReference>
<dbReference type="Gene3D" id="1.10.150.130">
    <property type="match status" value="1"/>
</dbReference>
<dbReference type="Proteomes" id="UP000182635">
    <property type="component" value="Unassembled WGS sequence"/>
</dbReference>
<dbReference type="GeneID" id="29802164"/>
<dbReference type="RefSeq" id="WP_014073366.1">
    <property type="nucleotide sequence ID" value="NZ_AYYL01000025.1"/>
</dbReference>
<keyword evidence="1 2" id="KW-0238">DNA-binding</keyword>
<reference evidence="5" key="1">
    <citation type="submission" date="2016-10" db="EMBL/GenBank/DDBJ databases">
        <authorList>
            <person name="Varghese N."/>
            <person name="Submissions S."/>
        </authorList>
    </citation>
    <scope>NUCLEOTIDE SEQUENCE [LARGE SCALE GENOMIC DNA]</scope>
    <source>
        <strain evidence="5">DSM 20403</strain>
    </source>
</reference>
<dbReference type="Pfam" id="PF02899">
    <property type="entry name" value="Phage_int_SAM_1"/>
    <property type="match status" value="1"/>
</dbReference>